<comment type="caution">
    <text evidence="2">The sequence shown here is derived from an EMBL/GenBank/DDBJ whole genome shotgun (WGS) entry which is preliminary data.</text>
</comment>
<protein>
    <recommendedName>
        <fullName evidence="4">Glycosyltransferase RgtA/B/C/D-like domain-containing protein</fullName>
    </recommendedName>
</protein>
<feature type="transmembrane region" description="Helical" evidence="1">
    <location>
        <begin position="169"/>
        <end position="190"/>
    </location>
</feature>
<keyword evidence="1" id="KW-0472">Membrane</keyword>
<organism evidence="2 3">
    <name type="scientific">Litorilinea aerophila</name>
    <dbReference type="NCBI Taxonomy" id="1204385"/>
    <lineage>
        <taxon>Bacteria</taxon>
        <taxon>Bacillati</taxon>
        <taxon>Chloroflexota</taxon>
        <taxon>Caldilineae</taxon>
        <taxon>Caldilineales</taxon>
        <taxon>Caldilineaceae</taxon>
        <taxon>Litorilinea</taxon>
    </lineage>
</organism>
<feature type="transmembrane region" description="Helical" evidence="1">
    <location>
        <begin position="100"/>
        <end position="116"/>
    </location>
</feature>
<keyword evidence="3" id="KW-1185">Reference proteome</keyword>
<proteinExistence type="predicted"/>
<dbReference type="AlphaFoldDB" id="A0A540VIU0"/>
<feature type="transmembrane region" description="Helical" evidence="1">
    <location>
        <begin position="21"/>
        <end position="42"/>
    </location>
</feature>
<name>A0A540VIU0_9CHLR</name>
<evidence type="ECO:0000313" key="2">
    <source>
        <dbReference type="EMBL" id="TQE96043.1"/>
    </source>
</evidence>
<dbReference type="InParanoid" id="A0A540VIU0"/>
<dbReference type="RefSeq" id="WP_141609960.1">
    <property type="nucleotide sequence ID" value="NZ_VIGC02000010.1"/>
</dbReference>
<dbReference type="Proteomes" id="UP000317371">
    <property type="component" value="Unassembled WGS sequence"/>
</dbReference>
<reference evidence="2 3" key="1">
    <citation type="submission" date="2019-06" db="EMBL/GenBank/DDBJ databases">
        <title>Genome sequence of Litorilinea aerophila BAA-2444.</title>
        <authorList>
            <person name="Maclea K.S."/>
            <person name="Maurais E.G."/>
            <person name="Iannazzi L.C."/>
        </authorList>
    </citation>
    <scope>NUCLEOTIDE SEQUENCE [LARGE SCALE GENOMIC DNA]</scope>
    <source>
        <strain evidence="2 3">ATCC BAA-2444</strain>
    </source>
</reference>
<feature type="transmembrane region" description="Helical" evidence="1">
    <location>
        <begin position="62"/>
        <end position="80"/>
    </location>
</feature>
<feature type="transmembrane region" description="Helical" evidence="1">
    <location>
        <begin position="400"/>
        <end position="417"/>
    </location>
</feature>
<feature type="transmembrane region" description="Helical" evidence="1">
    <location>
        <begin position="371"/>
        <end position="388"/>
    </location>
</feature>
<evidence type="ECO:0008006" key="4">
    <source>
        <dbReference type="Google" id="ProtNLM"/>
    </source>
</evidence>
<sequence>MPHPPDSPAGEEHRPWYRLRLFHLPPLLIALCAALLLGMAGGADCQSPVPWAFTFLRLVPVWLRWSLGALVLLAALPVAWRWPRAWSARGASRGWPGGRVGQALALAVSLCLFWWLRERTWHGDALYKLALLRAVPLVENPYVWKEPLDSLLEYGMTAAVAPWGGGPEVAIALLSVAAGGVYLASCWAVTGWLARGWDRGRLLVALLASGSTLLWFGHVENYSWSTALAFATVALALGHLDGRLPLWPVGLVAGAAVSFHPQAAFILPGLALLLRRERWPHQVTTLALTGAIFPLLTCFLLLALGVPWPMVTGGGFAGDPQLFWTPAQALAPDQLADAVQNLWLVVPLWPLWFAAILAGLGRPPRWREQSFALLAGVGLGLLVYFFAFQNDLPRWRDWDLFAIVGPPLALWGGYAWLRLEARAPSPGAVASLRRSLNVALLFAAAYTACWIGVNHTYTLVQPDPNARAHLLPYRLLDLTELMPQARVTPDTPICDEAEGCERVALTTFVMPQNGDARPTLFAHAPAAVVFPLSLPDEPTFLWLSPALDPQAWDWGGDGVTFVVKVRRGGTEETLWQRHVSPQVASDRAWLQALVPLDAYRGQAVELVLVTDPGPAGDSSADRAGWGMPWLMRGTVYTPASVACPDVPGS</sequence>
<feature type="transmembrane region" description="Helical" evidence="1">
    <location>
        <begin position="286"/>
        <end position="306"/>
    </location>
</feature>
<feature type="transmembrane region" description="Helical" evidence="1">
    <location>
        <begin position="342"/>
        <end position="359"/>
    </location>
</feature>
<feature type="transmembrane region" description="Helical" evidence="1">
    <location>
        <begin position="202"/>
        <end position="219"/>
    </location>
</feature>
<evidence type="ECO:0000313" key="3">
    <source>
        <dbReference type="Proteomes" id="UP000317371"/>
    </source>
</evidence>
<accession>A0A540VIU0</accession>
<dbReference type="OrthoDB" id="162787at2"/>
<keyword evidence="1" id="KW-0812">Transmembrane</keyword>
<feature type="transmembrane region" description="Helical" evidence="1">
    <location>
        <begin position="246"/>
        <end position="274"/>
    </location>
</feature>
<keyword evidence="1" id="KW-1133">Transmembrane helix</keyword>
<feature type="transmembrane region" description="Helical" evidence="1">
    <location>
        <begin position="438"/>
        <end position="457"/>
    </location>
</feature>
<evidence type="ECO:0000256" key="1">
    <source>
        <dbReference type="SAM" id="Phobius"/>
    </source>
</evidence>
<dbReference type="EMBL" id="VIGC01000010">
    <property type="protein sequence ID" value="TQE96043.1"/>
    <property type="molecule type" value="Genomic_DNA"/>
</dbReference>
<gene>
    <name evidence="2" type="ORF">FKZ61_09915</name>
</gene>